<dbReference type="CDD" id="cd00056">
    <property type="entry name" value="ENDO3c"/>
    <property type="match status" value="1"/>
</dbReference>
<evidence type="ECO:0000256" key="3">
    <source>
        <dbReference type="ARBA" id="ARBA00023204"/>
    </source>
</evidence>
<dbReference type="OrthoDB" id="415889at2759"/>
<reference evidence="5" key="2">
    <citation type="submission" date="2014-02" db="EMBL/GenBank/DDBJ databases">
        <title>Complete DNA sequence of /Kuraishia capsulata/ illustrates novel genomic features among budding yeasts (/Saccharomycotina/).</title>
        <authorList>
            <person name="Morales L."/>
            <person name="Noel B."/>
            <person name="Porcel B."/>
            <person name="Marcet-Houben M."/>
            <person name="Hullo M-F."/>
            <person name="Sacerdot C."/>
            <person name="Tekaia F."/>
            <person name="Leh-Louis V."/>
            <person name="Despons L."/>
            <person name="Khanna V."/>
            <person name="Aury J-M."/>
            <person name="Barbe V."/>
            <person name="Couloux A."/>
            <person name="Labadie K."/>
            <person name="Pelletier E."/>
            <person name="Souciet J-L."/>
            <person name="Boekhout T."/>
            <person name="Gabaldon T."/>
            <person name="Wincker P."/>
            <person name="Dujon B."/>
        </authorList>
    </citation>
    <scope>NUCLEOTIDE SEQUENCE</scope>
    <source>
        <strain evidence="5">CBS 1993</strain>
    </source>
</reference>
<dbReference type="InterPro" id="IPR051912">
    <property type="entry name" value="Alkylbase_DNA_Glycosylase/TA"/>
</dbReference>
<dbReference type="GO" id="GO:0043916">
    <property type="term" value="F:DNA-7-methylguanine glycosylase activity"/>
    <property type="evidence" value="ECO:0007669"/>
    <property type="project" value="TreeGrafter"/>
</dbReference>
<dbReference type="AlphaFoldDB" id="W6MUL0"/>
<dbReference type="Gene3D" id="1.10.340.30">
    <property type="entry name" value="Hypothetical protein, domain 2"/>
    <property type="match status" value="1"/>
</dbReference>
<dbReference type="SMART" id="SM00478">
    <property type="entry name" value="ENDO3c"/>
    <property type="match status" value="1"/>
</dbReference>
<evidence type="ECO:0000259" key="4">
    <source>
        <dbReference type="SMART" id="SM00478"/>
    </source>
</evidence>
<proteinExistence type="inferred from homology"/>
<dbReference type="Gene3D" id="1.10.1670.40">
    <property type="match status" value="1"/>
</dbReference>
<evidence type="ECO:0000256" key="1">
    <source>
        <dbReference type="ARBA" id="ARBA00010817"/>
    </source>
</evidence>
<keyword evidence="6" id="KW-1185">Reference proteome</keyword>
<dbReference type="Pfam" id="PF00730">
    <property type="entry name" value="HhH-GPD"/>
    <property type="match status" value="1"/>
</dbReference>
<feature type="domain" description="HhH-GPD" evidence="4">
    <location>
        <begin position="142"/>
        <end position="315"/>
    </location>
</feature>
<evidence type="ECO:0000256" key="2">
    <source>
        <dbReference type="ARBA" id="ARBA00022763"/>
    </source>
</evidence>
<keyword evidence="2" id="KW-0227">DNA damage</keyword>
<dbReference type="SUPFAM" id="SSF48150">
    <property type="entry name" value="DNA-glycosylase"/>
    <property type="match status" value="1"/>
</dbReference>
<dbReference type="RefSeq" id="XP_022461354.1">
    <property type="nucleotide sequence ID" value="XM_022600543.1"/>
</dbReference>
<dbReference type="PANTHER" id="PTHR43003:SF5">
    <property type="entry name" value="DNA-3-METHYLADENINE GLYCOSYLASE"/>
    <property type="match status" value="1"/>
</dbReference>
<dbReference type="GO" id="GO:0032131">
    <property type="term" value="F:alkylated DNA binding"/>
    <property type="evidence" value="ECO:0007669"/>
    <property type="project" value="TreeGrafter"/>
</dbReference>
<dbReference type="Proteomes" id="UP000019384">
    <property type="component" value="Unassembled WGS sequence"/>
</dbReference>
<keyword evidence="3" id="KW-0234">DNA repair</keyword>
<dbReference type="InterPro" id="IPR003265">
    <property type="entry name" value="HhH-GPD_domain"/>
</dbReference>
<comment type="similarity">
    <text evidence="1">Belongs to the alkylbase DNA glycosidase AlkA family.</text>
</comment>
<dbReference type="HOGENOM" id="CLU_000445_72_4_1"/>
<sequence length="341" mass="38145">MANRILRSKSKNLVIPDVASVKLETVKTVKPRARKAKTIDDEAKIPITIKKVKPLPVELFEGELDYFRAAGPLSSELPPVFVKTHDVECIKALGAVLAKDPTLFPTVISQNFSVFQIADIELANQRRDDDNAYFEKLADGILSQQVSGKAAESIKRKLTFTLTGVEPQPGKQFSTPDAKTVLDATFETLRGCGLSTRKAEYMQGLAAMFVSGELSASYFNSASDEEISKKLISIRGIGPWSVTMFMIFQLRRLDYFDIRDLGVLRGGSRYLLDRPTLFEEVKSKHVLAKRTAHLINKKNVKWTAVDEGYVEFVAAQFAPYRSILMFLFWRLSGVNINVLES</sequence>
<dbReference type="GO" id="GO:0006285">
    <property type="term" value="P:base-excision repair, AP site formation"/>
    <property type="evidence" value="ECO:0007669"/>
    <property type="project" value="TreeGrafter"/>
</dbReference>
<accession>W6MUL0</accession>
<evidence type="ECO:0000313" key="5">
    <source>
        <dbReference type="EMBL" id="CDK29367.1"/>
    </source>
</evidence>
<name>W6MUL0_9ASCO</name>
<dbReference type="GO" id="GO:0006307">
    <property type="term" value="P:DNA alkylation repair"/>
    <property type="evidence" value="ECO:0007669"/>
    <property type="project" value="TreeGrafter"/>
</dbReference>
<gene>
    <name evidence="5" type="ORF">KUCA_T00005355001</name>
</gene>
<organism evidence="5 6">
    <name type="scientific">Kuraishia capsulata CBS 1993</name>
    <dbReference type="NCBI Taxonomy" id="1382522"/>
    <lineage>
        <taxon>Eukaryota</taxon>
        <taxon>Fungi</taxon>
        <taxon>Dikarya</taxon>
        <taxon>Ascomycota</taxon>
        <taxon>Saccharomycotina</taxon>
        <taxon>Pichiomycetes</taxon>
        <taxon>Pichiales</taxon>
        <taxon>Pichiaceae</taxon>
        <taxon>Kuraishia</taxon>
    </lineage>
</organism>
<dbReference type="EMBL" id="HG793130">
    <property type="protein sequence ID" value="CDK29367.1"/>
    <property type="molecule type" value="Genomic_DNA"/>
</dbReference>
<dbReference type="GO" id="GO:0032993">
    <property type="term" value="C:protein-DNA complex"/>
    <property type="evidence" value="ECO:0007669"/>
    <property type="project" value="TreeGrafter"/>
</dbReference>
<dbReference type="GO" id="GO:0008725">
    <property type="term" value="F:DNA-3-methyladenine glycosylase activity"/>
    <property type="evidence" value="ECO:0007669"/>
    <property type="project" value="TreeGrafter"/>
</dbReference>
<dbReference type="PANTHER" id="PTHR43003">
    <property type="entry name" value="DNA-3-METHYLADENINE GLYCOSYLASE"/>
    <property type="match status" value="1"/>
</dbReference>
<dbReference type="GeneID" id="34522742"/>
<dbReference type="InterPro" id="IPR011257">
    <property type="entry name" value="DNA_glycosylase"/>
</dbReference>
<dbReference type="GO" id="GO:0005634">
    <property type="term" value="C:nucleus"/>
    <property type="evidence" value="ECO:0007669"/>
    <property type="project" value="TreeGrafter"/>
</dbReference>
<dbReference type="FunFam" id="1.10.340.30:FF:000004">
    <property type="entry name" value="DNA-3-methyladenine glycosylase II"/>
    <property type="match status" value="1"/>
</dbReference>
<reference evidence="5" key="1">
    <citation type="submission" date="2013-12" db="EMBL/GenBank/DDBJ databases">
        <authorList>
            <person name="Genoscope - CEA"/>
        </authorList>
    </citation>
    <scope>NUCLEOTIDE SEQUENCE</scope>
    <source>
        <strain evidence="5">CBS 1993</strain>
    </source>
</reference>
<protein>
    <recommendedName>
        <fullName evidence="4">HhH-GPD domain-containing protein</fullName>
    </recommendedName>
</protein>
<evidence type="ECO:0000313" key="6">
    <source>
        <dbReference type="Proteomes" id="UP000019384"/>
    </source>
</evidence>
<dbReference type="STRING" id="1382522.W6MUL0"/>